<dbReference type="Proteomes" id="UP001595945">
    <property type="component" value="Unassembled WGS sequence"/>
</dbReference>
<evidence type="ECO:0008006" key="4">
    <source>
        <dbReference type="Google" id="ProtNLM"/>
    </source>
</evidence>
<evidence type="ECO:0000313" key="3">
    <source>
        <dbReference type="Proteomes" id="UP001595945"/>
    </source>
</evidence>
<feature type="region of interest" description="Disordered" evidence="1">
    <location>
        <begin position="28"/>
        <end position="76"/>
    </location>
</feature>
<evidence type="ECO:0000313" key="2">
    <source>
        <dbReference type="EMBL" id="MFC4823817.1"/>
    </source>
</evidence>
<protein>
    <recommendedName>
        <fullName evidence="4">DUF4129 domain-containing protein</fullName>
    </recommendedName>
</protein>
<feature type="region of interest" description="Disordered" evidence="1">
    <location>
        <begin position="573"/>
        <end position="605"/>
    </location>
</feature>
<proteinExistence type="predicted"/>
<keyword evidence="3" id="KW-1185">Reference proteome</keyword>
<evidence type="ECO:0000256" key="1">
    <source>
        <dbReference type="SAM" id="MobiDB-lite"/>
    </source>
</evidence>
<dbReference type="GeneID" id="73047077"/>
<dbReference type="AlphaFoldDB" id="A0ABD5PZ99"/>
<dbReference type="EMBL" id="JBHSHT010000001">
    <property type="protein sequence ID" value="MFC4823817.1"/>
    <property type="molecule type" value="Genomic_DNA"/>
</dbReference>
<gene>
    <name evidence="2" type="ORF">ACFO9K_06045</name>
</gene>
<name>A0ABD5PZ99_9EURY</name>
<feature type="compositionally biased region" description="Basic and acidic residues" evidence="1">
    <location>
        <begin position="706"/>
        <end position="720"/>
    </location>
</feature>
<feature type="region of interest" description="Disordered" evidence="1">
    <location>
        <begin position="699"/>
        <end position="730"/>
    </location>
</feature>
<dbReference type="RefSeq" id="WP_254270398.1">
    <property type="nucleotide sequence ID" value="NZ_CP100401.1"/>
</dbReference>
<sequence>MRGDRIAVALVAATLVVGLLAGGVAVESGSGGEVGETGATASPPGDSAPPPDDGQSGNNSTVRQVNPSNVEESEGLGSVEAWLAGKLGRRFERSSKQLEKGEYADAKKVVGEQYQEEYERYSDITDEMEGGSANVSALERARKQQQAFLTAVRKYERTYDRYRAVRENGSERRARRLARELRGISNRVHRRGDSLLASYRTAANVTDTDFAESRRIVANRTANVTARQQEVERESFVRTELTVGANGDRTASFTDPLVVTGRLRAANGTPVANRTATFRVGETNVTARTDATGEFRLEYRPASLSPDASAVRVRFVPDNRSVYRTSNASVPAEIRQVEPTVRLTQTPDSVASNRTVTVRGNVTVNGTPVPGVPVRLTASDEHLGNAITGENGAFVVSGRFPTAVTANRSTVEVSLPLRNAALAPANATTTVPVERVDTAVSLNATRNGTTLRAAGRLTTEDGEPLAGRAIHVELDGNEALVVAETDNAGRYDVRVEIPESAREDGNVTAAASFDGNRGLRPARSAETLAVPTPSGPDSTLEAAVRGVASAPWWALLLVGCGVALSGYALAGRFRPGRDESDHGDGRAGTERENDSDADSGAGAVSETRTELLSLARQQLDRDDPDAAVNTAYAAVRRRLTTEFEDDRPVTHAELYARCRDAGLPDDQLDALRRVTQAYERARFSSRGLSTETAAAALNAGSALVEETERATDWRQTERGMDAGPTGRGTD</sequence>
<organism evidence="2 3">
    <name type="scientific">Halorussus aquaticus</name>
    <dbReference type="NCBI Taxonomy" id="2953748"/>
    <lineage>
        <taxon>Archaea</taxon>
        <taxon>Methanobacteriati</taxon>
        <taxon>Methanobacteriota</taxon>
        <taxon>Stenosarchaea group</taxon>
        <taxon>Halobacteria</taxon>
        <taxon>Halobacteriales</taxon>
        <taxon>Haladaptataceae</taxon>
        <taxon>Halorussus</taxon>
    </lineage>
</organism>
<feature type="compositionally biased region" description="Low complexity" evidence="1">
    <location>
        <begin position="36"/>
        <end position="45"/>
    </location>
</feature>
<feature type="compositionally biased region" description="Polar residues" evidence="1">
    <location>
        <begin position="58"/>
        <end position="70"/>
    </location>
</feature>
<accession>A0ABD5PZ99</accession>
<reference evidence="2 3" key="1">
    <citation type="journal article" date="2019" name="Int. J. Syst. Evol. Microbiol.">
        <title>The Global Catalogue of Microorganisms (GCM) 10K type strain sequencing project: providing services to taxonomists for standard genome sequencing and annotation.</title>
        <authorList>
            <consortium name="The Broad Institute Genomics Platform"/>
            <consortium name="The Broad Institute Genome Sequencing Center for Infectious Disease"/>
            <person name="Wu L."/>
            <person name="Ma J."/>
        </authorList>
    </citation>
    <scope>NUCLEOTIDE SEQUENCE [LARGE SCALE GENOMIC DNA]</scope>
    <source>
        <strain evidence="2 3">XZYJ18</strain>
    </source>
</reference>
<feature type="compositionally biased region" description="Basic and acidic residues" evidence="1">
    <location>
        <begin position="575"/>
        <end position="594"/>
    </location>
</feature>
<comment type="caution">
    <text evidence="2">The sequence shown here is derived from an EMBL/GenBank/DDBJ whole genome shotgun (WGS) entry which is preliminary data.</text>
</comment>